<accession>A0A1W2TXN0</accession>
<reference evidence="2" key="1">
    <citation type="submission" date="2016-03" db="EMBL/GenBank/DDBJ databases">
        <title>Draft genome sequence of Rosellinia necatrix.</title>
        <authorList>
            <person name="Kanematsu S."/>
        </authorList>
    </citation>
    <scope>NUCLEOTIDE SEQUENCE [LARGE SCALE GENOMIC DNA]</scope>
    <source>
        <strain evidence="2">W97</strain>
    </source>
</reference>
<feature type="region of interest" description="Disordered" evidence="1">
    <location>
        <begin position="378"/>
        <end position="404"/>
    </location>
</feature>
<dbReference type="STRING" id="77044.A0A1W2TXN0"/>
<dbReference type="Proteomes" id="UP000054516">
    <property type="component" value="Unassembled WGS sequence"/>
</dbReference>
<proteinExistence type="predicted"/>
<dbReference type="AlphaFoldDB" id="A0A1W2TXN0"/>
<feature type="region of interest" description="Disordered" evidence="1">
    <location>
        <begin position="841"/>
        <end position="882"/>
    </location>
</feature>
<gene>
    <name evidence="2" type="ORF">SAMD00023353_2900020</name>
</gene>
<feature type="compositionally biased region" description="Basic and acidic residues" evidence="1">
    <location>
        <begin position="856"/>
        <end position="882"/>
    </location>
</feature>
<protein>
    <submittedName>
        <fullName evidence="2">Uncharacterized protein</fullName>
    </submittedName>
</protein>
<keyword evidence="3" id="KW-1185">Reference proteome</keyword>
<dbReference type="EMBL" id="DF977474">
    <property type="protein sequence ID" value="GAP93459.2"/>
    <property type="molecule type" value="Genomic_DNA"/>
</dbReference>
<feature type="region of interest" description="Disordered" evidence="1">
    <location>
        <begin position="676"/>
        <end position="695"/>
    </location>
</feature>
<evidence type="ECO:0000313" key="2">
    <source>
        <dbReference type="EMBL" id="GAP93459.2"/>
    </source>
</evidence>
<organism evidence="2">
    <name type="scientific">Rosellinia necatrix</name>
    <name type="common">White root-rot fungus</name>
    <dbReference type="NCBI Taxonomy" id="77044"/>
    <lineage>
        <taxon>Eukaryota</taxon>
        <taxon>Fungi</taxon>
        <taxon>Dikarya</taxon>
        <taxon>Ascomycota</taxon>
        <taxon>Pezizomycotina</taxon>
        <taxon>Sordariomycetes</taxon>
        <taxon>Xylariomycetidae</taxon>
        <taxon>Xylariales</taxon>
        <taxon>Xylariaceae</taxon>
        <taxon>Rosellinia</taxon>
    </lineage>
</organism>
<feature type="region of interest" description="Disordered" evidence="1">
    <location>
        <begin position="128"/>
        <end position="152"/>
    </location>
</feature>
<sequence>MTYHQPHFPTPSHDDVTFKQQDDAWPAIHERRFQDIHMLGRRKFRTWSADYDLRSDHTPWVRNTTTRVTQLVNRACDLATCARVTEGECHVTLENDVLRRFLVEVACPDCRARLWRSEIEAAPTRTNKWTLGEGEGSEHRKSCQCPSQSRPQDFPEPGMALLFADRVEETAVLETAPQDQQKKIVSRSFGLRLTARLDNLVTAPAIGQPSECTPFQLATNPPVFPFLVLEATASPGKSSFHGVGTQTALRIQKLLQFQEGLNLETKTTAEDALVWFIGYRGSLWRVYGCYVDIANDASPYSIHVLWSGDLTTNDGALQLTLIIDYIIDWARDIYRPNTLERVNELVTNRTWNENIVKIKSDISSNNNIVLGHTPETPSAIVSQDRDEPEAEHAQPPVDDNPASQNLQAMNFPEMKFGSIRSASSADYYFNGLFITEQNIESLLTLSKEPNRGLLPSCEDANHLINKLKGHEELIVTSQHTLNEMEYMWTGCRRPFDTMFHMASDVEVYAILEYRCFIDQAWNIIRQLSCLSVSKSAFDILLGVSSKSRGSRLEKLSNVSRGCPGTAIYEAIECLLSDSPLQVLQSAIAGTMLSIRPAAVNTGATLSTSPIRALSFHPHSESWVRLMIRKYSGLAKKQPPKPRSTLSKQLRRGVEQQKWYGTNEVWLSKYRRRTADRSFERQSNRTVRDSNTSHDPLSCRRCTQLDEAHPACIPSMWGKGTQSRPFTAPWDPTSAHPATRDTILVQGAQHGSEERHDLCLFVIGDRLALGEDVTRLAEVIGAHANRGQIHHTILQSLASPEPEPGYKGTGDPLYNLQNPYRPCTAQGHAGLKKWLAELRGGQAPTGTEDAAGRPLIRTRDSHETEHRTKRVKVESHGRVGEPA</sequence>
<name>A0A1W2TXN0_ROSNE</name>
<dbReference type="OMA" id="WRFGLEN"/>
<feature type="compositionally biased region" description="Basic and acidic residues" evidence="1">
    <location>
        <begin position="676"/>
        <end position="691"/>
    </location>
</feature>
<evidence type="ECO:0000313" key="3">
    <source>
        <dbReference type="Proteomes" id="UP000054516"/>
    </source>
</evidence>
<dbReference type="OrthoDB" id="3538597at2759"/>
<evidence type="ECO:0000256" key="1">
    <source>
        <dbReference type="SAM" id="MobiDB-lite"/>
    </source>
</evidence>